<dbReference type="Proteomes" id="UP000654947">
    <property type="component" value="Unassembled WGS sequence"/>
</dbReference>
<evidence type="ECO:0000259" key="2">
    <source>
        <dbReference type="Pfam" id="PF01590"/>
    </source>
</evidence>
<dbReference type="AlphaFoldDB" id="A0A918XAH2"/>
<feature type="region of interest" description="Disordered" evidence="1">
    <location>
        <begin position="54"/>
        <end position="76"/>
    </location>
</feature>
<protein>
    <submittedName>
        <fullName evidence="3">Transcriptional regulator</fullName>
    </submittedName>
</protein>
<dbReference type="InterPro" id="IPR029016">
    <property type="entry name" value="GAF-like_dom_sf"/>
</dbReference>
<gene>
    <name evidence="3" type="ORF">GCM10007147_11310</name>
</gene>
<dbReference type="Pfam" id="PF01590">
    <property type="entry name" value="GAF"/>
    <property type="match status" value="1"/>
</dbReference>
<feature type="compositionally biased region" description="Basic and acidic residues" evidence="1">
    <location>
        <begin position="67"/>
        <end position="76"/>
    </location>
</feature>
<name>A0A918XAH2_9ACTN</name>
<evidence type="ECO:0000313" key="3">
    <source>
        <dbReference type="EMBL" id="GHD19923.1"/>
    </source>
</evidence>
<keyword evidence="4" id="KW-1185">Reference proteome</keyword>
<evidence type="ECO:0000313" key="4">
    <source>
        <dbReference type="Proteomes" id="UP000654947"/>
    </source>
</evidence>
<dbReference type="EMBL" id="BMXL01000004">
    <property type="protein sequence ID" value="GHD19923.1"/>
    <property type="molecule type" value="Genomic_DNA"/>
</dbReference>
<accession>A0A918XAH2</accession>
<dbReference type="InterPro" id="IPR003018">
    <property type="entry name" value="GAF"/>
</dbReference>
<dbReference type="Gene3D" id="3.30.450.40">
    <property type="match status" value="1"/>
</dbReference>
<reference evidence="3 4" key="1">
    <citation type="journal article" date="2014" name="Int. J. Syst. Evol. Microbiol.">
        <title>Complete genome sequence of Corynebacterium casei LMG S-19264T (=DSM 44701T), isolated from a smear-ripened cheese.</title>
        <authorList>
            <consortium name="US DOE Joint Genome Institute (JGI-PGF)"/>
            <person name="Walter F."/>
            <person name="Albersmeier A."/>
            <person name="Kalinowski J."/>
            <person name="Ruckert C."/>
        </authorList>
    </citation>
    <scope>NUCLEOTIDE SEQUENCE [LARGE SCALE GENOMIC DNA]</scope>
    <source>
        <strain evidence="3 4">KCTC 19473</strain>
    </source>
</reference>
<feature type="domain" description="GAF" evidence="2">
    <location>
        <begin position="99"/>
        <end position="217"/>
    </location>
</feature>
<proteinExistence type="predicted"/>
<evidence type="ECO:0000256" key="1">
    <source>
        <dbReference type="SAM" id="MobiDB-lite"/>
    </source>
</evidence>
<dbReference type="RefSeq" id="WP_017575670.1">
    <property type="nucleotide sequence ID" value="NZ_BMXL01000004.1"/>
</dbReference>
<sequence length="438" mass="47525">MSFPSLDTALPAGVDVREHARLLRRVHDAALSGRPAPAPPRPVVRDSWARVRRLGIDPDSGPPPRTARPEELHRDRTASPIAEVLPLIRRSLVPVAEQADHIMLVTDAAGQILWREGSYRVRSVGDRLGLIEGAYWNEASTGTNAIGTALAVGRPVQIYSAEHYVRNLHTLTCACAPVHDPRDGHLIGAVDVTGPVSTVHPSTLALVHTAARLAEAHLQSMHHTHLERLRSVAAPMLAGLNEPALVVDESGWTAAAVHMEPVRRVLLPRHRNGAGTTTWLPALGECSLEPLPGGWLVRPGPRGESTPVSVTLDLAAPEPTVAVAGHSGEWAYRPSPRHTELLLLLAVHRHGRTARQLSQDLFDSPEHVVTVRAELSRVRRRLGGIIESRPYRFDSEVRVRVHVPGGPEGLLPSSTAPAVRQLRQTDAERITGMTIGHP</sequence>
<organism evidence="3 4">
    <name type="scientific">Nocardiopsis kunsanensis</name>
    <dbReference type="NCBI Taxonomy" id="141693"/>
    <lineage>
        <taxon>Bacteria</taxon>
        <taxon>Bacillati</taxon>
        <taxon>Actinomycetota</taxon>
        <taxon>Actinomycetes</taxon>
        <taxon>Streptosporangiales</taxon>
        <taxon>Nocardiopsidaceae</taxon>
        <taxon>Nocardiopsis</taxon>
    </lineage>
</organism>
<comment type="caution">
    <text evidence="3">The sequence shown here is derived from an EMBL/GenBank/DDBJ whole genome shotgun (WGS) entry which is preliminary data.</text>
</comment>